<dbReference type="InterPro" id="IPR036683">
    <property type="entry name" value="CO_DH_flav_C_dom_sf"/>
</dbReference>
<dbReference type="EMBL" id="WGGD01000005">
    <property type="protein sequence ID" value="MUN29824.1"/>
    <property type="molecule type" value="Genomic_DNA"/>
</dbReference>
<dbReference type="Gene3D" id="3.30.465.10">
    <property type="match status" value="1"/>
</dbReference>
<gene>
    <name evidence="5" type="ORF">GC250_10365</name>
</gene>
<keyword evidence="3" id="KW-0560">Oxidoreductase</keyword>
<dbReference type="AlphaFoldDB" id="A0A6A9QMR9"/>
<comment type="caution">
    <text evidence="5">The sequence shown here is derived from an EMBL/GenBank/DDBJ whole genome shotgun (WGS) entry which is preliminary data.</text>
</comment>
<proteinExistence type="predicted"/>
<evidence type="ECO:0000313" key="6">
    <source>
        <dbReference type="Proteomes" id="UP000470772"/>
    </source>
</evidence>
<sequence>MYPPEFGYFKPQSLEEALDFLEKEDARPLAGGQSLIPMLKLRIISTGYLVDLNPLSSLSFVKDEGSQVRVGALTRHAEITSNTMIKTEVPLLYEASRQVGDVQVRNVGTIGGSVSNADPAADYPSVLTALDAKIVTTSKGGSREINALNFFKGPFTTSLNEGELVKEIVFPKLNGYKTSYVKVVRRAGDYAMVSIAVALRLKEGKVEDVRLSYSGVSDTPYRAKEAEKVLMERELNEENIKKAAEVAASGANPPSDVRGSSWYRKEVMKVITVKTLGDMK</sequence>
<evidence type="ECO:0000259" key="4">
    <source>
        <dbReference type="PROSITE" id="PS51387"/>
    </source>
</evidence>
<dbReference type="OrthoDB" id="19205at2157"/>
<dbReference type="InterPro" id="IPR002346">
    <property type="entry name" value="Mopterin_DH_FAD-bd"/>
</dbReference>
<organism evidence="5 6">
    <name type="scientific">Sulfuracidifex metallicus DSM 6482 = JCM 9184</name>
    <dbReference type="NCBI Taxonomy" id="523847"/>
    <lineage>
        <taxon>Archaea</taxon>
        <taxon>Thermoproteota</taxon>
        <taxon>Thermoprotei</taxon>
        <taxon>Sulfolobales</taxon>
        <taxon>Sulfolobaceae</taxon>
        <taxon>Sulfuracidifex</taxon>
    </lineage>
</organism>
<dbReference type="RefSeq" id="WP_054838870.1">
    <property type="nucleotide sequence ID" value="NZ_BBBY01000022.1"/>
</dbReference>
<dbReference type="InterPro" id="IPR053586">
    <property type="entry name" value="Glyceraldehyde_DH_medium"/>
</dbReference>
<reference evidence="5 6" key="1">
    <citation type="submission" date="2019-10" db="EMBL/GenBank/DDBJ databases">
        <title>Sequencing and Assembly of Multiple Reported Metal-Biooxidizing Members of the Extremely Thermoacidophilic Archaeal Family Sulfolobaceae.</title>
        <authorList>
            <person name="Counts J.A."/>
            <person name="Kelly R.M."/>
        </authorList>
    </citation>
    <scope>NUCLEOTIDE SEQUENCE [LARGE SCALE GENOMIC DNA]</scope>
    <source>
        <strain evidence="5 6">DSM 6482</strain>
    </source>
</reference>
<evidence type="ECO:0000256" key="2">
    <source>
        <dbReference type="ARBA" id="ARBA00022827"/>
    </source>
</evidence>
<dbReference type="PANTHER" id="PTHR42659:SF2">
    <property type="entry name" value="XANTHINE DEHYDROGENASE SUBUNIT C-RELATED"/>
    <property type="match status" value="1"/>
</dbReference>
<keyword evidence="6" id="KW-1185">Reference proteome</keyword>
<dbReference type="Pfam" id="PF03450">
    <property type="entry name" value="CO_deh_flav_C"/>
    <property type="match status" value="1"/>
</dbReference>
<accession>A0A6A9QMR9</accession>
<dbReference type="InterPro" id="IPR036318">
    <property type="entry name" value="FAD-bd_PCMH-like_sf"/>
</dbReference>
<dbReference type="InterPro" id="IPR016167">
    <property type="entry name" value="FAD-bd_PCMH_sub1"/>
</dbReference>
<dbReference type="InterPro" id="IPR016166">
    <property type="entry name" value="FAD-bd_PCMH"/>
</dbReference>
<name>A0A6A9QMR9_SULME</name>
<dbReference type="Pfam" id="PF00941">
    <property type="entry name" value="FAD_binding_5"/>
    <property type="match status" value="1"/>
</dbReference>
<evidence type="ECO:0000313" key="5">
    <source>
        <dbReference type="EMBL" id="MUN29824.1"/>
    </source>
</evidence>
<dbReference type="InterPro" id="IPR005107">
    <property type="entry name" value="CO_DH_flav_C"/>
</dbReference>
<keyword evidence="2" id="KW-0274">FAD</keyword>
<dbReference type="GO" id="GO:0016491">
    <property type="term" value="F:oxidoreductase activity"/>
    <property type="evidence" value="ECO:0007669"/>
    <property type="project" value="UniProtKB-KW"/>
</dbReference>
<protein>
    <submittedName>
        <fullName evidence="5">Xanthine dehydrogenase family protein subunit M</fullName>
    </submittedName>
</protein>
<keyword evidence="1" id="KW-0285">Flavoprotein</keyword>
<dbReference type="FunFam" id="3.30.465.10:FF:000017">
    <property type="entry name" value="Xanthine dehydrogenase, FAD binding subunit"/>
    <property type="match status" value="1"/>
</dbReference>
<dbReference type="InterPro" id="IPR051312">
    <property type="entry name" value="Diverse_Substr_Oxidored"/>
</dbReference>
<feature type="domain" description="FAD-binding PCMH-type" evidence="4">
    <location>
        <begin position="1"/>
        <end position="175"/>
    </location>
</feature>
<dbReference type="NCBIfam" id="NF041019">
    <property type="entry name" value="glyceraldDH_beta"/>
    <property type="match status" value="1"/>
</dbReference>
<evidence type="ECO:0000256" key="1">
    <source>
        <dbReference type="ARBA" id="ARBA00022630"/>
    </source>
</evidence>
<dbReference type="InterPro" id="IPR016169">
    <property type="entry name" value="FAD-bd_PCMH_sub2"/>
</dbReference>
<dbReference type="PROSITE" id="PS51387">
    <property type="entry name" value="FAD_PCMH"/>
    <property type="match status" value="1"/>
</dbReference>
<dbReference type="GO" id="GO:0071949">
    <property type="term" value="F:FAD binding"/>
    <property type="evidence" value="ECO:0007669"/>
    <property type="project" value="InterPro"/>
</dbReference>
<dbReference type="PANTHER" id="PTHR42659">
    <property type="entry name" value="XANTHINE DEHYDROGENASE SUBUNIT C-RELATED"/>
    <property type="match status" value="1"/>
</dbReference>
<dbReference type="SMART" id="SM01092">
    <property type="entry name" value="CO_deh_flav_C"/>
    <property type="match status" value="1"/>
</dbReference>
<dbReference type="SUPFAM" id="SSF55447">
    <property type="entry name" value="CO dehydrogenase flavoprotein C-terminal domain-like"/>
    <property type="match status" value="1"/>
</dbReference>
<dbReference type="Proteomes" id="UP000470772">
    <property type="component" value="Unassembled WGS sequence"/>
</dbReference>
<dbReference type="Gene3D" id="3.30.43.10">
    <property type="entry name" value="Uridine Diphospho-n-acetylenolpyruvylglucosamine Reductase, domain 2"/>
    <property type="match status" value="1"/>
</dbReference>
<dbReference type="Gene3D" id="3.30.390.50">
    <property type="entry name" value="CO dehydrogenase flavoprotein, C-terminal domain"/>
    <property type="match status" value="1"/>
</dbReference>
<evidence type="ECO:0000256" key="3">
    <source>
        <dbReference type="ARBA" id="ARBA00023002"/>
    </source>
</evidence>
<dbReference type="SUPFAM" id="SSF56176">
    <property type="entry name" value="FAD-binding/transporter-associated domain-like"/>
    <property type="match status" value="1"/>
</dbReference>